<dbReference type="GO" id="GO:0005576">
    <property type="term" value="C:extracellular region"/>
    <property type="evidence" value="ECO:0007669"/>
    <property type="project" value="UniProtKB-SubCell"/>
</dbReference>
<dbReference type="InterPro" id="IPR003481">
    <property type="entry name" value="FliD_N"/>
</dbReference>
<evidence type="ECO:0000313" key="9">
    <source>
        <dbReference type="Proteomes" id="UP000002012"/>
    </source>
</evidence>
<keyword evidence="3" id="KW-0175">Coiled coil</keyword>
<sequence>MAGIQVGGIVSGMDTNALVEQLMQQAQVPVDKLYGELSYKGLEEEVYENVDNMLGNLTSDLLTLRLESTFKTKTTTSTNEGVATATATTDAAVGTHTLQVDQLANNSTATSAYTRFALSKTGANVTGVKGLSADYLQGVSKTTIQADGTDYLATTEMTLDGLGRVAKSSGATIDSGSVDNYGRLLTDFDGDFTIGYTDSDGNAQTLTINETFGSTDVDIDQAESINDVAARLEFYLNEGMNDSMGTNAVQYLAVRAQYDSDADTWNMAMYETTVDDYNISVFGTDAGTLRDELGFAESYTPTTSTTGTLTKYHIADTLENLQDEVFSAVSGVVAGATFTLSGTLTEGSFTIAQDSTLKVGSATYTSYTSSQVSGGAGLDVSTSGLENAGFTKTISDSANGYFTINDVKIEIEDYSKLSVNDLLGKINGSGAGVTASYDSVTDTFNIRSNTTGSSSVSLGAYGDTSNLLSVMNLSGSSDRTFTQGTTSGSISTSSDLLNAGLTVLPTSGTFTINGVSIYVDAGTDTIQDVIEKVNNSGAGVTMAYDTTSDKVTLRSDGIEPIEVGGPNDSSNLLKAFNLTDNPIVSKSIGTTGQKAILTVDGQTYVRESNTVSDILNGVTFTLNSASATPTTIDVSVDTDKAVDAFATFIAHYNEVMQMLDIPSYDSDDKDDYMGYLTDTDKESMTDDDISEYMENYEKYNKYDIIRRSSELKNMDNTLRSMFFSVRTGVSGSINDMSDIGIEVAGDDITEQTKGYLVSMSTDHDEIVEALKENADFLTALTDKPDEVYTFFAQSSDLDETDANYNNEIGWSRYLSKMIDERYTSDTGMIGAKLGTSGTIYSEMSRLESRIETQEERVESQLERYWAQFTAMEQAISDAQASANSFTSASSSS</sequence>
<dbReference type="GO" id="GO:0007155">
    <property type="term" value="P:cell adhesion"/>
    <property type="evidence" value="ECO:0007669"/>
    <property type="project" value="InterPro"/>
</dbReference>
<evidence type="ECO:0000256" key="2">
    <source>
        <dbReference type="ARBA" id="ARBA00011255"/>
    </source>
</evidence>
<dbReference type="Proteomes" id="UP000002012">
    <property type="component" value="Chromosome"/>
</dbReference>
<dbReference type="RefSeq" id="WP_013010744.1">
    <property type="nucleotide sequence ID" value="NC_013943.1"/>
</dbReference>
<keyword evidence="8" id="KW-0966">Cell projection</keyword>
<keyword evidence="5" id="KW-0964">Secreted</keyword>
<gene>
    <name evidence="8" type="ordered locus">Dacet_1453</name>
</gene>
<proteinExistence type="inferred from homology"/>
<dbReference type="AlphaFoldDB" id="D4H874"/>
<evidence type="ECO:0000256" key="4">
    <source>
        <dbReference type="ARBA" id="ARBA00023143"/>
    </source>
</evidence>
<organism evidence="8 9">
    <name type="scientific">Denitrovibrio acetiphilus (strain DSM 12809 / NBRC 114555 / N2460)</name>
    <dbReference type="NCBI Taxonomy" id="522772"/>
    <lineage>
        <taxon>Bacteria</taxon>
        <taxon>Pseudomonadati</taxon>
        <taxon>Deferribacterota</taxon>
        <taxon>Deferribacteres</taxon>
        <taxon>Deferribacterales</taxon>
        <taxon>Geovibrionaceae</taxon>
        <taxon>Denitrovibrio</taxon>
    </lineage>
</organism>
<comment type="similarity">
    <text evidence="1 5">Belongs to the FliD family.</text>
</comment>
<keyword evidence="9" id="KW-1185">Reference proteome</keyword>
<dbReference type="Pfam" id="PF07195">
    <property type="entry name" value="FliD_C"/>
    <property type="match status" value="1"/>
</dbReference>
<protein>
    <recommendedName>
        <fullName evidence="5">Flagellar hook-associated protein 2</fullName>
        <shortName evidence="5">HAP2</shortName>
    </recommendedName>
    <alternativeName>
        <fullName evidence="5">Flagellar cap protein</fullName>
    </alternativeName>
</protein>
<dbReference type="KEGG" id="dap:Dacet_1453"/>
<dbReference type="GO" id="GO:0009424">
    <property type="term" value="C:bacterial-type flagellum hook"/>
    <property type="evidence" value="ECO:0007669"/>
    <property type="project" value="UniProtKB-UniRule"/>
</dbReference>
<dbReference type="PANTHER" id="PTHR30288:SF0">
    <property type="entry name" value="FLAGELLAR HOOK-ASSOCIATED PROTEIN 2"/>
    <property type="match status" value="1"/>
</dbReference>
<dbReference type="PaxDb" id="522772-Dacet_1453"/>
<comment type="function">
    <text evidence="5">Required for morphogenesis and for the elongation of the flagellar filament by facilitating polymerization of the flagellin monomers at the tip of growing filament. Forms a capping structure, which prevents flagellin subunits (transported through the central channel of the flagellum) from leaking out without polymerization at the distal end.</text>
</comment>
<dbReference type="InterPro" id="IPR040026">
    <property type="entry name" value="FliD"/>
</dbReference>
<dbReference type="InterPro" id="IPR010809">
    <property type="entry name" value="FliD_C"/>
</dbReference>
<comment type="subcellular location">
    <subcellularLocation>
        <location evidence="5">Secreted</location>
    </subcellularLocation>
    <subcellularLocation>
        <location evidence="5">Bacterial flagellum</location>
    </subcellularLocation>
</comment>
<keyword evidence="8" id="KW-0969">Cilium</keyword>
<evidence type="ECO:0000256" key="3">
    <source>
        <dbReference type="ARBA" id="ARBA00023054"/>
    </source>
</evidence>
<name>D4H874_DENA2</name>
<dbReference type="PANTHER" id="PTHR30288">
    <property type="entry name" value="FLAGELLAR CAP/ASSEMBLY PROTEIN FLID"/>
    <property type="match status" value="1"/>
</dbReference>
<feature type="domain" description="Flagellar hook-associated protein 2 N-terminal" evidence="6">
    <location>
        <begin position="11"/>
        <end position="106"/>
    </location>
</feature>
<reference evidence="8 9" key="1">
    <citation type="journal article" date="2010" name="Stand. Genomic Sci.">
        <title>Complete genome sequence of Denitrovibrio acetiphilus type strain (N2460).</title>
        <authorList>
            <person name="Kiss H."/>
            <person name="Lang E."/>
            <person name="Lapidus A."/>
            <person name="Copeland A."/>
            <person name="Nolan M."/>
            <person name="Glavina Del Rio T."/>
            <person name="Chen F."/>
            <person name="Lucas S."/>
            <person name="Tice H."/>
            <person name="Cheng J.F."/>
            <person name="Han C."/>
            <person name="Goodwin L."/>
            <person name="Pitluck S."/>
            <person name="Liolios K."/>
            <person name="Pati A."/>
            <person name="Ivanova N."/>
            <person name="Mavromatis K."/>
            <person name="Chen A."/>
            <person name="Palaniappan K."/>
            <person name="Land M."/>
            <person name="Hauser L."/>
            <person name="Chang Y.J."/>
            <person name="Jeffries C.D."/>
            <person name="Detter J.C."/>
            <person name="Brettin T."/>
            <person name="Spring S."/>
            <person name="Rohde M."/>
            <person name="Goker M."/>
            <person name="Woyke T."/>
            <person name="Bristow J."/>
            <person name="Eisen J.A."/>
            <person name="Markowitz V."/>
            <person name="Hugenholtz P."/>
            <person name="Kyrpides N.C."/>
            <person name="Klenk H.P."/>
        </authorList>
    </citation>
    <scope>NUCLEOTIDE SEQUENCE [LARGE SCALE GENOMIC DNA]</scope>
    <source>
        <strain evidence="9">DSM 12809 / NBRC 114555 / N2460</strain>
    </source>
</reference>
<keyword evidence="4 5" id="KW-0975">Bacterial flagellum</keyword>
<evidence type="ECO:0000259" key="7">
    <source>
        <dbReference type="Pfam" id="PF07195"/>
    </source>
</evidence>
<accession>D4H874</accession>
<evidence type="ECO:0000256" key="1">
    <source>
        <dbReference type="ARBA" id="ARBA00009764"/>
    </source>
</evidence>
<dbReference type="GO" id="GO:0071973">
    <property type="term" value="P:bacterial-type flagellum-dependent cell motility"/>
    <property type="evidence" value="ECO:0007669"/>
    <property type="project" value="TreeGrafter"/>
</dbReference>
<comment type="subunit">
    <text evidence="2 5">Homopentamer.</text>
</comment>
<dbReference type="GO" id="GO:0009421">
    <property type="term" value="C:bacterial-type flagellum filament cap"/>
    <property type="evidence" value="ECO:0007669"/>
    <property type="project" value="InterPro"/>
</dbReference>
<keyword evidence="8" id="KW-0282">Flagellum</keyword>
<feature type="domain" description="Flagellar hook-associated protein 2 C-terminal" evidence="7">
    <location>
        <begin position="592"/>
        <end position="879"/>
    </location>
</feature>
<dbReference type="EMBL" id="CP001968">
    <property type="protein sequence ID" value="ADD68223.1"/>
    <property type="molecule type" value="Genomic_DNA"/>
</dbReference>
<evidence type="ECO:0000256" key="5">
    <source>
        <dbReference type="RuleBase" id="RU362066"/>
    </source>
</evidence>
<dbReference type="Pfam" id="PF02465">
    <property type="entry name" value="FliD_N"/>
    <property type="match status" value="1"/>
</dbReference>
<dbReference type="HOGENOM" id="CLU_313270_0_0_0"/>
<evidence type="ECO:0000313" key="8">
    <source>
        <dbReference type="EMBL" id="ADD68223.1"/>
    </source>
</evidence>
<dbReference type="InParanoid" id="D4H874"/>
<evidence type="ECO:0000259" key="6">
    <source>
        <dbReference type="Pfam" id="PF02465"/>
    </source>
</evidence>
<dbReference type="STRING" id="522772.Dacet_1453"/>
<dbReference type="eggNOG" id="COG1345">
    <property type="taxonomic scope" value="Bacteria"/>
</dbReference>